<accession>A0A2I1CD13</accession>
<dbReference type="AlphaFoldDB" id="A0A2I1CD13"/>
<protein>
    <submittedName>
        <fullName evidence="1">Uncharacterized protein</fullName>
    </submittedName>
</protein>
<dbReference type="GeneID" id="36534294"/>
<evidence type="ECO:0000313" key="2">
    <source>
        <dbReference type="Proteomes" id="UP000234474"/>
    </source>
</evidence>
<dbReference type="EMBL" id="MSZS01000003">
    <property type="protein sequence ID" value="PKX95507.1"/>
    <property type="molecule type" value="Genomic_DNA"/>
</dbReference>
<sequence length="246" mass="28657">MPEILLPDTSSITSSTASSLLLYTDHQHQTTLTRRKSLPLRRLSVWLSRRISKQGLNATYDNNHNHTHARTQDGNYTDYDAQKIMSDLTLNREHGRNRNRKIQEYEAERNLSESYAAYCRAFTSAGEHLYHQKRRTWMMDGEADLTMISEDSMHAHGHPEDEGGVLDEKREIRALPAEEEPEPAPEAIPAPDTKLELELSPPPHILTPSLYVEMRRAASDKKRARKRLRERRLWSWFTCIRQRESR</sequence>
<dbReference type="Proteomes" id="UP000234474">
    <property type="component" value="Unassembled WGS sequence"/>
</dbReference>
<dbReference type="RefSeq" id="XP_024684102.1">
    <property type="nucleotide sequence ID" value="XM_024826969.1"/>
</dbReference>
<reference evidence="2" key="1">
    <citation type="journal article" date="2018" name="Proc. Natl. Acad. Sci. U.S.A.">
        <title>Linking secondary metabolites to gene clusters through genome sequencing of six diverse Aspergillus species.</title>
        <authorList>
            <person name="Kaerboelling I."/>
            <person name="Vesth T.C."/>
            <person name="Frisvad J.C."/>
            <person name="Nybo J.L."/>
            <person name="Theobald S."/>
            <person name="Kuo A."/>
            <person name="Bowyer P."/>
            <person name="Matsuda Y."/>
            <person name="Mondo S."/>
            <person name="Lyhne E.K."/>
            <person name="Kogle M.E."/>
            <person name="Clum A."/>
            <person name="Lipzen A."/>
            <person name="Salamov A."/>
            <person name="Ngan C.Y."/>
            <person name="Daum C."/>
            <person name="Chiniquy J."/>
            <person name="Barry K."/>
            <person name="LaButti K."/>
            <person name="Haridas S."/>
            <person name="Simmons B.A."/>
            <person name="Magnuson J.K."/>
            <person name="Mortensen U.H."/>
            <person name="Larsen T.O."/>
            <person name="Grigoriev I.V."/>
            <person name="Baker S.E."/>
            <person name="Andersen M.R."/>
        </authorList>
    </citation>
    <scope>NUCLEOTIDE SEQUENCE [LARGE SCALE GENOMIC DNA]</scope>
    <source>
        <strain evidence="2">IBT 16806</strain>
    </source>
</reference>
<name>A0A2I1CD13_ASPN1</name>
<dbReference type="VEuPathDB" id="FungiDB:P174DRAFT_440080"/>
<gene>
    <name evidence="1" type="ORF">P174DRAFT_440080</name>
</gene>
<keyword evidence="2" id="KW-1185">Reference proteome</keyword>
<evidence type="ECO:0000313" key="1">
    <source>
        <dbReference type="EMBL" id="PKX95507.1"/>
    </source>
</evidence>
<dbReference type="OMA" id="YCRAFTS"/>
<dbReference type="OrthoDB" id="4510368at2759"/>
<comment type="caution">
    <text evidence="1">The sequence shown here is derived from an EMBL/GenBank/DDBJ whole genome shotgun (WGS) entry which is preliminary data.</text>
</comment>
<proteinExistence type="predicted"/>
<organism evidence="1 2">
    <name type="scientific">Aspergillus novofumigatus (strain IBT 16806)</name>
    <dbReference type="NCBI Taxonomy" id="1392255"/>
    <lineage>
        <taxon>Eukaryota</taxon>
        <taxon>Fungi</taxon>
        <taxon>Dikarya</taxon>
        <taxon>Ascomycota</taxon>
        <taxon>Pezizomycotina</taxon>
        <taxon>Eurotiomycetes</taxon>
        <taxon>Eurotiomycetidae</taxon>
        <taxon>Eurotiales</taxon>
        <taxon>Aspergillaceae</taxon>
        <taxon>Aspergillus</taxon>
        <taxon>Aspergillus subgen. Fumigati</taxon>
    </lineage>
</organism>